<dbReference type="InterPro" id="IPR035940">
    <property type="entry name" value="CAP_sf"/>
</dbReference>
<dbReference type="SUPFAM" id="SSF55797">
    <property type="entry name" value="PR-1-like"/>
    <property type="match status" value="1"/>
</dbReference>
<dbReference type="PROSITE" id="PS51257">
    <property type="entry name" value="PROKAR_LIPOPROTEIN"/>
    <property type="match status" value="1"/>
</dbReference>
<dbReference type="InterPro" id="IPR014044">
    <property type="entry name" value="CAP_dom"/>
</dbReference>
<dbReference type="PANTHER" id="PTHR31157">
    <property type="entry name" value="SCP DOMAIN-CONTAINING PROTEIN"/>
    <property type="match status" value="1"/>
</dbReference>
<dbReference type="EMBL" id="FOOH01000026">
    <property type="protein sequence ID" value="SFG09926.1"/>
    <property type="molecule type" value="Genomic_DNA"/>
</dbReference>
<evidence type="ECO:0000313" key="3">
    <source>
        <dbReference type="EMBL" id="SFG09926.1"/>
    </source>
</evidence>
<evidence type="ECO:0000259" key="2">
    <source>
        <dbReference type="Pfam" id="PF00188"/>
    </source>
</evidence>
<protein>
    <submittedName>
        <fullName evidence="3">Cysteine-rich secretory protein family protein</fullName>
    </submittedName>
</protein>
<keyword evidence="4" id="KW-1185">Reference proteome</keyword>
<dbReference type="Pfam" id="PF00188">
    <property type="entry name" value="CAP"/>
    <property type="match status" value="1"/>
</dbReference>
<accession>A0A1I2P8G4</accession>
<proteinExistence type="predicted"/>
<feature type="signal peptide" evidence="1">
    <location>
        <begin position="1"/>
        <end position="22"/>
    </location>
</feature>
<dbReference type="CDD" id="cd05379">
    <property type="entry name" value="CAP_bacterial"/>
    <property type="match status" value="1"/>
</dbReference>
<sequence>MRKSTFRFAILLLLSISTISCAKESIEDEVNSYNHTAEEIVNFNYSEIESSILELVNAHRKSLELEPLKPIAEVSLEAESHNYYMLEVGKVSHDNFGARYENLVEAVGAKSVSENVGFGYRTAEAVVNAWLNSDGHKKNIEGNHSHFGVSVVDDAEGRNYFTNIFIRK</sequence>
<dbReference type="Gene3D" id="3.40.33.10">
    <property type="entry name" value="CAP"/>
    <property type="match status" value="1"/>
</dbReference>
<dbReference type="PANTHER" id="PTHR31157:SF1">
    <property type="entry name" value="SCP DOMAIN-CONTAINING PROTEIN"/>
    <property type="match status" value="1"/>
</dbReference>
<feature type="domain" description="SCP" evidence="2">
    <location>
        <begin position="53"/>
        <end position="162"/>
    </location>
</feature>
<reference evidence="4" key="1">
    <citation type="submission" date="2016-10" db="EMBL/GenBank/DDBJ databases">
        <authorList>
            <person name="Varghese N."/>
            <person name="Submissions S."/>
        </authorList>
    </citation>
    <scope>NUCLEOTIDE SEQUENCE [LARGE SCALE GENOMIC DNA]</scope>
    <source>
        <strain evidence="4">DSM 23515</strain>
    </source>
</reference>
<name>A0A1I2P8G4_9FLAO</name>
<evidence type="ECO:0000256" key="1">
    <source>
        <dbReference type="SAM" id="SignalP"/>
    </source>
</evidence>
<keyword evidence="1" id="KW-0732">Signal</keyword>
<feature type="chain" id="PRO_5011784665" evidence="1">
    <location>
        <begin position="23"/>
        <end position="168"/>
    </location>
</feature>
<gene>
    <name evidence="3" type="ORF">SAMN04488033_12655</name>
</gene>
<dbReference type="RefSeq" id="WP_093306037.1">
    <property type="nucleotide sequence ID" value="NZ_FOOH01000026.1"/>
</dbReference>
<dbReference type="AlphaFoldDB" id="A0A1I2P8G4"/>
<organism evidence="3 4">
    <name type="scientific">Salegentibacter agarivorans</name>
    <dbReference type="NCBI Taxonomy" id="345907"/>
    <lineage>
        <taxon>Bacteria</taxon>
        <taxon>Pseudomonadati</taxon>
        <taxon>Bacteroidota</taxon>
        <taxon>Flavobacteriia</taxon>
        <taxon>Flavobacteriales</taxon>
        <taxon>Flavobacteriaceae</taxon>
        <taxon>Salegentibacter</taxon>
    </lineage>
</organism>
<evidence type="ECO:0000313" key="4">
    <source>
        <dbReference type="Proteomes" id="UP000199116"/>
    </source>
</evidence>
<dbReference type="Proteomes" id="UP000199116">
    <property type="component" value="Unassembled WGS sequence"/>
</dbReference>